<evidence type="ECO:0000313" key="5">
    <source>
        <dbReference type="Proteomes" id="UP001163046"/>
    </source>
</evidence>
<organism evidence="4 5">
    <name type="scientific">Desmophyllum pertusum</name>
    <dbReference type="NCBI Taxonomy" id="174260"/>
    <lineage>
        <taxon>Eukaryota</taxon>
        <taxon>Metazoa</taxon>
        <taxon>Cnidaria</taxon>
        <taxon>Anthozoa</taxon>
        <taxon>Hexacorallia</taxon>
        <taxon>Scleractinia</taxon>
        <taxon>Caryophylliina</taxon>
        <taxon>Caryophylliidae</taxon>
        <taxon>Desmophyllum</taxon>
    </lineage>
</organism>
<evidence type="ECO:0000256" key="1">
    <source>
        <dbReference type="ARBA" id="ARBA00023054"/>
    </source>
</evidence>
<sequence>MMKMICWREQVVSLANQQTTGEVTENSSTESSERLENLYKLHKVKHDDTDDEDVVDIDVCLRGFSAVALGHLPSKKKDICLGTVTVKGADWNGVMEAARKTFVEHMKKIDPDDYLCLGAHSIQGVQKGVVVWSPGSLKRSSPRVELSKKSNPCVIQLKDGIHFSCDSLVYDTLLPKEAIENYVEQLLEHRCIVLCGQQGLGKSYLAAKLAEHVVQRIRWKTSPAVVTFNVTQTTRKELKQDLASLMQNSVSSSKDGTPAVIVLDQLNCLASLADIFDLSQLKKNSSCPYIIGVRDKSRKGPFSSKELSLCQYFRWLRVSVNDRQYSGLLNRFLRRKLSWSQIQTDVEGGDLLELFDWLSKVWYHLNEILEDFCDADATIGPSLFFSCPMDYKAAEGWFVNVWNYNVIPYLHQALRSGRKIFDRCVTWEDPTKWVVLRYPWSKDHSRVLPTLRKLRQVDVVLNRNQLGSDNVTFAECIEDNEKILRAHSTVSKRVRTVVKEKIPKGELKGKRKTAEQRERCRDDEDKESSYSESDSYLETSI</sequence>
<dbReference type="AlphaFoldDB" id="A0A9W9YCB8"/>
<keyword evidence="5" id="KW-1185">Reference proteome</keyword>
<proteinExistence type="predicted"/>
<dbReference type="GO" id="GO:0016787">
    <property type="term" value="F:hydrolase activity"/>
    <property type="evidence" value="ECO:0007669"/>
    <property type="project" value="UniProtKB-KW"/>
</dbReference>
<dbReference type="Gene3D" id="3.40.50.300">
    <property type="entry name" value="P-loop containing nucleotide triphosphate hydrolases"/>
    <property type="match status" value="1"/>
</dbReference>
<reference evidence="4" key="1">
    <citation type="submission" date="2023-01" db="EMBL/GenBank/DDBJ databases">
        <title>Genome assembly of the deep-sea coral Lophelia pertusa.</title>
        <authorList>
            <person name="Herrera S."/>
            <person name="Cordes E."/>
        </authorList>
    </citation>
    <scope>NUCLEOTIDE SEQUENCE</scope>
    <source>
        <strain evidence="4">USNM1676648</strain>
        <tissue evidence="4">Polyp</tissue>
    </source>
</reference>
<feature type="region of interest" description="Disordered" evidence="2">
    <location>
        <begin position="505"/>
        <end position="541"/>
    </location>
</feature>
<gene>
    <name evidence="4" type="primary">NAV2</name>
    <name evidence="4" type="ORF">OS493_017163</name>
</gene>
<comment type="caution">
    <text evidence="4">The sequence shown here is derived from an EMBL/GenBank/DDBJ whole genome shotgun (WGS) entry which is preliminary data.</text>
</comment>
<keyword evidence="1" id="KW-0175">Coiled coil</keyword>
<accession>A0A9W9YCB8</accession>
<dbReference type="InterPro" id="IPR039041">
    <property type="entry name" value="Nav/unc-53"/>
</dbReference>
<evidence type="ECO:0000313" key="4">
    <source>
        <dbReference type="EMBL" id="KAJ7333620.1"/>
    </source>
</evidence>
<dbReference type="PANTHER" id="PTHR12784">
    <property type="entry name" value="STEERIN"/>
    <property type="match status" value="1"/>
</dbReference>
<dbReference type="InterPro" id="IPR027417">
    <property type="entry name" value="P-loop_NTPase"/>
</dbReference>
<dbReference type="Pfam" id="PF25408">
    <property type="entry name" value="AAA_lid_NAV1"/>
    <property type="match status" value="1"/>
</dbReference>
<protein>
    <submittedName>
        <fullName evidence="4">Neuron navigator</fullName>
        <ecNumber evidence="4">3.6.4.12</ecNumber>
    </submittedName>
</protein>
<dbReference type="GO" id="GO:0003678">
    <property type="term" value="F:DNA helicase activity"/>
    <property type="evidence" value="ECO:0007669"/>
    <property type="project" value="UniProtKB-EC"/>
</dbReference>
<evidence type="ECO:0000256" key="2">
    <source>
        <dbReference type="SAM" id="MobiDB-lite"/>
    </source>
</evidence>
<dbReference type="Proteomes" id="UP001163046">
    <property type="component" value="Unassembled WGS sequence"/>
</dbReference>
<feature type="domain" description="CortBP2/NAV1-like AAA+ ATPase lid" evidence="3">
    <location>
        <begin position="343"/>
        <end position="445"/>
    </location>
</feature>
<dbReference type="GO" id="GO:0022008">
    <property type="term" value="P:neurogenesis"/>
    <property type="evidence" value="ECO:0007669"/>
    <property type="project" value="InterPro"/>
</dbReference>
<dbReference type="EC" id="3.6.4.12" evidence="4"/>
<dbReference type="InterPro" id="IPR057568">
    <property type="entry name" value="CortBP2_NAV1-like_AAA_lid"/>
</dbReference>
<name>A0A9W9YCB8_9CNID</name>
<dbReference type="PANTHER" id="PTHR12784:SF28">
    <property type="entry name" value="PROTEIN SICKIE"/>
    <property type="match status" value="1"/>
</dbReference>
<dbReference type="SUPFAM" id="SSF52540">
    <property type="entry name" value="P-loop containing nucleoside triphosphate hydrolases"/>
    <property type="match status" value="1"/>
</dbReference>
<dbReference type="OrthoDB" id="2161974at2759"/>
<feature type="compositionally biased region" description="Basic and acidic residues" evidence="2">
    <location>
        <begin position="505"/>
        <end position="529"/>
    </location>
</feature>
<dbReference type="EMBL" id="MU827786">
    <property type="protein sequence ID" value="KAJ7333620.1"/>
    <property type="molecule type" value="Genomic_DNA"/>
</dbReference>
<keyword evidence="4" id="KW-0378">Hydrolase</keyword>
<feature type="compositionally biased region" description="Low complexity" evidence="2">
    <location>
        <begin position="530"/>
        <end position="541"/>
    </location>
</feature>
<evidence type="ECO:0000259" key="3">
    <source>
        <dbReference type="Pfam" id="PF25408"/>
    </source>
</evidence>